<dbReference type="EMBL" id="JFYZ01000024">
    <property type="protein sequence ID" value="EZP79550.1"/>
    <property type="molecule type" value="Genomic_DNA"/>
</dbReference>
<dbReference type="Proteomes" id="UP000024329">
    <property type="component" value="Unassembled WGS sequence"/>
</dbReference>
<dbReference type="STRING" id="158500.BES08_17120"/>
<name>A0A031JRG8_9SPHN</name>
<dbReference type="InterPro" id="IPR011008">
    <property type="entry name" value="Dimeric_a/b-barrel"/>
</dbReference>
<comment type="caution">
    <text evidence="3">The sequence shown here is derived from an EMBL/GenBank/DDBJ whole genome shotgun (WGS) entry which is preliminary data.</text>
</comment>
<dbReference type="InterPro" id="IPR005545">
    <property type="entry name" value="YCII"/>
</dbReference>
<dbReference type="eggNOG" id="COG2350">
    <property type="taxonomic scope" value="Bacteria"/>
</dbReference>
<gene>
    <name evidence="3" type="ORF">BV97_03988</name>
</gene>
<dbReference type="Pfam" id="PF03795">
    <property type="entry name" value="YCII"/>
    <property type="match status" value="1"/>
</dbReference>
<protein>
    <recommendedName>
        <fullName evidence="2">YCII-related domain-containing protein</fullName>
    </recommendedName>
</protein>
<evidence type="ECO:0000259" key="2">
    <source>
        <dbReference type="Pfam" id="PF03795"/>
    </source>
</evidence>
<comment type="similarity">
    <text evidence="1">Belongs to the YciI family.</text>
</comment>
<dbReference type="Gene3D" id="3.30.70.1060">
    <property type="entry name" value="Dimeric alpha+beta barrel"/>
    <property type="match status" value="1"/>
</dbReference>
<dbReference type="SUPFAM" id="SSF54909">
    <property type="entry name" value="Dimeric alpha+beta barrel"/>
    <property type="match status" value="1"/>
</dbReference>
<evidence type="ECO:0000313" key="4">
    <source>
        <dbReference type="Proteomes" id="UP000024329"/>
    </source>
</evidence>
<dbReference type="RefSeq" id="WP_008831788.1">
    <property type="nucleotide sequence ID" value="NZ_CP017075.1"/>
</dbReference>
<feature type="domain" description="YCII-related" evidence="2">
    <location>
        <begin position="11"/>
        <end position="84"/>
    </location>
</feature>
<dbReference type="PANTHER" id="PTHR37828:SF1">
    <property type="entry name" value="YCII-RELATED DOMAIN-CONTAINING PROTEIN"/>
    <property type="match status" value="1"/>
</dbReference>
<organism evidence="3 4">
    <name type="scientific">Novosphingobium resinovorum</name>
    <dbReference type="NCBI Taxonomy" id="158500"/>
    <lineage>
        <taxon>Bacteria</taxon>
        <taxon>Pseudomonadati</taxon>
        <taxon>Pseudomonadota</taxon>
        <taxon>Alphaproteobacteria</taxon>
        <taxon>Sphingomonadales</taxon>
        <taxon>Sphingomonadaceae</taxon>
        <taxon>Novosphingobium</taxon>
    </lineage>
</organism>
<evidence type="ECO:0000256" key="1">
    <source>
        <dbReference type="ARBA" id="ARBA00007689"/>
    </source>
</evidence>
<dbReference type="AlphaFoldDB" id="A0A031JRG8"/>
<proteinExistence type="inferred from homology"/>
<evidence type="ECO:0000313" key="3">
    <source>
        <dbReference type="EMBL" id="EZP79550.1"/>
    </source>
</evidence>
<dbReference type="PATRIC" id="fig|158500.4.peg.4059"/>
<dbReference type="PANTHER" id="PTHR37828">
    <property type="entry name" value="GSR2449 PROTEIN"/>
    <property type="match status" value="1"/>
</dbReference>
<sequence>MAIFILNLTYVTTDIAEVDALLADHLAWLEAGRGKGHFLAWGRKVPREGGAIIAKGDSREAVEALAATDPFIGGGVAKVDVIEWVPTFLGEGLEALAQ</sequence>
<accession>A0A031JRG8</accession>
<reference evidence="3 4" key="1">
    <citation type="submission" date="2014-03" db="EMBL/GenBank/DDBJ databases">
        <title>Whole genome sequence of Novosphingobium resinovorum KF1.</title>
        <authorList>
            <person name="Gan H.M."/>
            <person name="Gan H.Y."/>
            <person name="Chew T.H."/>
            <person name="Savka M.A."/>
        </authorList>
    </citation>
    <scope>NUCLEOTIDE SEQUENCE [LARGE SCALE GENOMIC DNA]</scope>
    <source>
        <strain evidence="3 4">KF1</strain>
    </source>
</reference>